<keyword evidence="4" id="KW-1185">Reference proteome</keyword>
<evidence type="ECO:0000313" key="4">
    <source>
        <dbReference type="Proteomes" id="UP000242287"/>
    </source>
</evidence>
<feature type="region of interest" description="Disordered" evidence="1">
    <location>
        <begin position="309"/>
        <end position="335"/>
    </location>
</feature>
<proteinExistence type="predicted"/>
<feature type="signal peptide" evidence="2">
    <location>
        <begin position="1"/>
        <end position="17"/>
    </location>
</feature>
<protein>
    <recommendedName>
        <fullName evidence="5">Ferritin-like domain-containing protein</fullName>
    </recommendedName>
</protein>
<evidence type="ECO:0008006" key="5">
    <source>
        <dbReference type="Google" id="ProtNLM"/>
    </source>
</evidence>
<accession>A0A2A9N723</accession>
<feature type="compositionally biased region" description="Low complexity" evidence="1">
    <location>
        <begin position="313"/>
        <end position="325"/>
    </location>
</feature>
<dbReference type="EMBL" id="KZ302241">
    <property type="protein sequence ID" value="PFH46065.1"/>
    <property type="molecule type" value="Genomic_DNA"/>
</dbReference>
<sequence length="451" mass="45145">MLYTSLVLLAVSSGAFAAPALSRRTNNDLLVMKFADVLEQMESEFYSQAIAKFQEPDFTTAGFTSSQIPLEQFSSIHADEQTHSTGLQAAIKSAGDMPVTTCKFSFDSVLGDVSTMAAVGRVVENVGVGAYLGAAHLISDPVLLTTAGSILTVEARHQTILNVLSSTGSAIPAAFDIALKPEEVLAIASPFISGCDLGITANPNLAVTNTGNVGPGTLLTFSSPAMNGSVSQESLFCQMIVGGAPVAIPLPLSQCIVPDGINGPVALFITNDVQPLANDVVNRASDKLVAGPTIAFIDTKPQMLGQLARSGITSGSGNSTDSASSVTRTVSPSEATSILEGASSTTIIGVSSVAPTSTATGASSTESAATASATDAASSSAGKSAATDGSGASGTATATASSPTASGGASNIFVGSSNGPNLYKGDTLGGVVIDGWSMVAMPSSSSSPNKN</sequence>
<dbReference type="Proteomes" id="UP000242287">
    <property type="component" value="Unassembled WGS sequence"/>
</dbReference>
<reference evidence="3 4" key="1">
    <citation type="submission" date="2014-02" db="EMBL/GenBank/DDBJ databases">
        <title>Transposable element dynamics among asymbiotic and ectomycorrhizal Amanita fungi.</title>
        <authorList>
            <consortium name="DOE Joint Genome Institute"/>
            <person name="Hess J."/>
            <person name="Skrede I."/>
            <person name="Wolfe B."/>
            <person name="LaButti K."/>
            <person name="Ohm R.A."/>
            <person name="Grigoriev I.V."/>
            <person name="Pringle A."/>
        </authorList>
    </citation>
    <scope>NUCLEOTIDE SEQUENCE [LARGE SCALE GENOMIC DNA]</scope>
    <source>
        <strain evidence="3 4">SKay4041</strain>
    </source>
</reference>
<dbReference type="Pfam" id="PF13668">
    <property type="entry name" value="Ferritin_2"/>
    <property type="match status" value="1"/>
</dbReference>
<feature type="compositionally biased region" description="Polar residues" evidence="1">
    <location>
        <begin position="326"/>
        <end position="335"/>
    </location>
</feature>
<feature type="chain" id="PRO_5012089274" description="Ferritin-like domain-containing protein" evidence="2">
    <location>
        <begin position="18"/>
        <end position="451"/>
    </location>
</feature>
<name>A0A2A9N723_9AGAR</name>
<gene>
    <name evidence="3" type="ORF">AMATHDRAFT_156564</name>
</gene>
<dbReference type="STRING" id="703135.A0A2A9N723"/>
<organism evidence="3 4">
    <name type="scientific">Amanita thiersii Skay4041</name>
    <dbReference type="NCBI Taxonomy" id="703135"/>
    <lineage>
        <taxon>Eukaryota</taxon>
        <taxon>Fungi</taxon>
        <taxon>Dikarya</taxon>
        <taxon>Basidiomycota</taxon>
        <taxon>Agaricomycotina</taxon>
        <taxon>Agaricomycetes</taxon>
        <taxon>Agaricomycetidae</taxon>
        <taxon>Agaricales</taxon>
        <taxon>Pluteineae</taxon>
        <taxon>Amanitaceae</taxon>
        <taxon>Amanita</taxon>
    </lineage>
</organism>
<feature type="region of interest" description="Disordered" evidence="1">
    <location>
        <begin position="374"/>
        <end position="407"/>
    </location>
</feature>
<dbReference type="OrthoDB" id="1001765at2759"/>
<dbReference type="AlphaFoldDB" id="A0A2A9N723"/>
<dbReference type="CDD" id="cd00657">
    <property type="entry name" value="Ferritin_like"/>
    <property type="match status" value="1"/>
</dbReference>
<evidence type="ECO:0000256" key="1">
    <source>
        <dbReference type="SAM" id="MobiDB-lite"/>
    </source>
</evidence>
<evidence type="ECO:0000256" key="2">
    <source>
        <dbReference type="SAM" id="SignalP"/>
    </source>
</evidence>
<dbReference type="SUPFAM" id="SSF47240">
    <property type="entry name" value="Ferritin-like"/>
    <property type="match status" value="1"/>
</dbReference>
<evidence type="ECO:0000313" key="3">
    <source>
        <dbReference type="EMBL" id="PFH46065.1"/>
    </source>
</evidence>
<dbReference type="InterPro" id="IPR009078">
    <property type="entry name" value="Ferritin-like_SF"/>
</dbReference>
<keyword evidence="2" id="KW-0732">Signal</keyword>